<evidence type="ECO:0000313" key="1">
    <source>
        <dbReference type="EMBL" id="ANE45872.1"/>
    </source>
</evidence>
<gene>
    <name evidence="1" type="ORF">SY83_05635</name>
</gene>
<evidence type="ECO:0000313" key="2">
    <source>
        <dbReference type="Proteomes" id="UP000076927"/>
    </source>
</evidence>
<dbReference type="Proteomes" id="UP000076927">
    <property type="component" value="Chromosome"/>
</dbReference>
<dbReference type="PATRIC" id="fig|1178515.4.peg.1144"/>
<proteinExistence type="predicted"/>
<name>A0A172TFY9_9BACL</name>
<sequence>MNEFEIVPHTGGKLRIIPSQNSVGFHHQSNHAASMFQLGFSLVDHSLSYVPIGGLGTNNMPNGSVPIYMFSDSEGFFGRTCPNCNGYFRTDSGIEEFYCPYCSHLDNTLAFNTANQQAYIQTYIETIVTAIINKTDIEIDLDEMVANLPNNKSPFVYAEERQQRHNQCKECKIRYDIIGEFGCCPNCGKLNAFEVFNEKLAKSLKRLNNASSIETDKELQHTEYAEILKNCVSDFEAMAKKIRVELLRIPATPNRKEELKKLNFQRVNEANEKLTKWFDIDFFKALSEKDKLFINICFQRRHILTHNSGVVDEKYIRDTNDQTVRLNQKIKIDKDEASKLIDITRTIAKRLFDSFESIS</sequence>
<dbReference type="KEGG" id="pswu:SY83_05635"/>
<dbReference type="OrthoDB" id="244835at2"/>
<organism evidence="1 2">
    <name type="scientific">Paenibacillus swuensis</name>
    <dbReference type="NCBI Taxonomy" id="1178515"/>
    <lineage>
        <taxon>Bacteria</taxon>
        <taxon>Bacillati</taxon>
        <taxon>Bacillota</taxon>
        <taxon>Bacilli</taxon>
        <taxon>Bacillales</taxon>
        <taxon>Paenibacillaceae</taxon>
        <taxon>Paenibacillus</taxon>
    </lineage>
</organism>
<dbReference type="RefSeq" id="WP_068605072.1">
    <property type="nucleotide sequence ID" value="NZ_CP011388.1"/>
</dbReference>
<protein>
    <recommendedName>
        <fullName evidence="3">Apea-like HEPN domain-containing protein</fullName>
    </recommendedName>
</protein>
<dbReference type="AlphaFoldDB" id="A0A172TFY9"/>
<accession>A0A172TFY9</accession>
<evidence type="ECO:0008006" key="3">
    <source>
        <dbReference type="Google" id="ProtNLM"/>
    </source>
</evidence>
<dbReference type="EMBL" id="CP011388">
    <property type="protein sequence ID" value="ANE45872.1"/>
    <property type="molecule type" value="Genomic_DNA"/>
</dbReference>
<reference evidence="1 2" key="1">
    <citation type="submission" date="2015-01" db="EMBL/GenBank/DDBJ databases">
        <title>Paenibacillus swuensis/DY6/whole genome sequencing.</title>
        <authorList>
            <person name="Kim M.K."/>
            <person name="Srinivasan S."/>
            <person name="Lee J.-J."/>
        </authorList>
    </citation>
    <scope>NUCLEOTIDE SEQUENCE [LARGE SCALE GENOMIC DNA]</scope>
    <source>
        <strain evidence="1 2">DY6</strain>
    </source>
</reference>
<keyword evidence="2" id="KW-1185">Reference proteome</keyword>